<dbReference type="Gene3D" id="2.30.29.30">
    <property type="entry name" value="Pleckstrin-homology domain (PH domain)/Phosphotyrosine-binding domain (PTB)"/>
    <property type="match status" value="1"/>
</dbReference>
<evidence type="ECO:0000259" key="1">
    <source>
        <dbReference type="Pfam" id="PF16764"/>
    </source>
</evidence>
<feature type="domain" description="Sharpin PH" evidence="1">
    <location>
        <begin position="14"/>
        <end position="64"/>
    </location>
</feature>
<reference evidence="2" key="2">
    <citation type="journal article" date="2011" name="PLoS Biol.">
        <title>Modernizing reference genome assemblies.</title>
        <authorList>
            <person name="Church D.M."/>
            <person name="Schneider V.A."/>
            <person name="Graves T."/>
            <person name="Auger K."/>
            <person name="Cunningham F."/>
            <person name="Bouk N."/>
            <person name="Chen H.C."/>
            <person name="Agarwala R."/>
            <person name="McLaren W.M."/>
            <person name="Ritchie G.R."/>
            <person name="Albracht D."/>
            <person name="Kremitzki M."/>
            <person name="Rock S."/>
            <person name="Kotkiewicz H."/>
            <person name="Kremitzki C."/>
            <person name="Wollam A."/>
            <person name="Trani L."/>
            <person name="Fulton L."/>
            <person name="Fulton R."/>
            <person name="Matthews L."/>
            <person name="Whitehead S."/>
            <person name="Chow W."/>
            <person name="Torrance J."/>
            <person name="Dunn M."/>
            <person name="Harden G."/>
            <person name="Threadgold G."/>
            <person name="Wood J."/>
            <person name="Collins J."/>
            <person name="Heath P."/>
            <person name="Griffiths G."/>
            <person name="Pelan S."/>
            <person name="Grafham D."/>
            <person name="Eichler E.E."/>
            <person name="Weinstock G."/>
            <person name="Mardis E.R."/>
            <person name="Wilson R.K."/>
            <person name="Howe K."/>
            <person name="Flicek P."/>
            <person name="Hubbard T."/>
        </authorList>
    </citation>
    <scope>NUCLEOTIDE SEQUENCE [LARGE SCALE GENOMIC DNA]</scope>
    <source>
        <strain evidence="2">C57BL/6J</strain>
    </source>
</reference>
<evidence type="ECO:0007829" key="5">
    <source>
        <dbReference type="PeptideAtlas" id="E0CZH2"/>
    </source>
</evidence>
<dbReference type="Bgee" id="ENSMUSG00000022552">
    <property type="expression patterns" value="Expressed in external carotid artery and 263 other cell types or tissues"/>
</dbReference>
<dbReference type="MGI" id="MGI:1913331">
    <property type="gene designation" value="Sharpin"/>
</dbReference>
<dbReference type="Ensembl" id="ENSMUST00000230314.2">
    <property type="protein sequence ID" value="ENSMUSP00000155231.2"/>
    <property type="gene ID" value="ENSMUSG00000022552.17"/>
</dbReference>
<dbReference type="AlphaFoldDB" id="E0CZH2"/>
<proteinExistence type="evidence at protein level"/>
<dbReference type="AGR" id="MGI:1913331"/>
<dbReference type="Antibodypedia" id="7700">
    <property type="antibodies" value="267 antibodies from 30 providers"/>
</dbReference>
<dbReference type="InterPro" id="IPR011993">
    <property type="entry name" value="PH-like_dom_sf"/>
</dbReference>
<name>E0CZH2_MOUSE</name>
<dbReference type="SMR" id="E0CZH2"/>
<dbReference type="GeneTree" id="ENSGT00940000161574"/>
<evidence type="ECO:0000313" key="4">
    <source>
        <dbReference type="Proteomes" id="UP000000589"/>
    </source>
</evidence>
<dbReference type="ExpressionAtlas" id="E0CZH2">
    <property type="expression patterns" value="baseline and differential"/>
</dbReference>
<evidence type="ECO:0000313" key="3">
    <source>
        <dbReference type="MGI" id="MGI:1913331"/>
    </source>
</evidence>
<keyword evidence="4" id="KW-1185">Reference proteome</keyword>
<dbReference type="InterPro" id="IPR031912">
    <property type="entry name" value="Sharpin_PH"/>
</dbReference>
<accession>E0CZH2</accession>
<reference evidence="2 4" key="1">
    <citation type="journal article" date="2009" name="PLoS Biol.">
        <title>Lineage-specific biology revealed by a finished genome assembly of the mouse.</title>
        <authorList>
            <consortium name="Mouse Genome Sequencing Consortium"/>
            <person name="Church D.M."/>
            <person name="Goodstadt L."/>
            <person name="Hillier L.W."/>
            <person name="Zody M.C."/>
            <person name="Goldstein S."/>
            <person name="She X."/>
            <person name="Bult C.J."/>
            <person name="Agarwala R."/>
            <person name="Cherry J.L."/>
            <person name="DiCuccio M."/>
            <person name="Hlavina W."/>
            <person name="Kapustin Y."/>
            <person name="Meric P."/>
            <person name="Maglott D."/>
            <person name="Birtle Z."/>
            <person name="Marques A.C."/>
            <person name="Graves T."/>
            <person name="Zhou S."/>
            <person name="Teague B."/>
            <person name="Potamousis K."/>
            <person name="Churas C."/>
            <person name="Place M."/>
            <person name="Herschleb J."/>
            <person name="Runnheim R."/>
            <person name="Forrest D."/>
            <person name="Amos-Landgraf J."/>
            <person name="Schwartz D.C."/>
            <person name="Cheng Z."/>
            <person name="Lindblad-Toh K."/>
            <person name="Eichler E.E."/>
            <person name="Ponting C.P."/>
        </authorList>
    </citation>
    <scope>NUCLEOTIDE SEQUENCE [LARGE SCALE GENOMIC DNA]</scope>
    <source>
        <strain evidence="2 4">C57BL/6J</strain>
    </source>
</reference>
<evidence type="ECO:0000313" key="2">
    <source>
        <dbReference type="Ensembl" id="ENSMUSP00000125382.2"/>
    </source>
</evidence>
<sequence length="157" mass="17391">MSPPAGGAAVAADPASPVVLLAVHAAVRPLGAGQDAEAQPRKLQLIADPERPGRFRLGLLGTEPGAAVAAQPQPQPQQCAPFLHHVLLWLKYLKQPNLRWIFLKVLETSKKKSWLHACPRPLQVGMRKQRPKWQQSWRSIMWLSMSSSWRPGSHQVP</sequence>
<dbReference type="Ensembl" id="ENSMUST00000160560.2">
    <property type="protein sequence ID" value="ENSMUSP00000125382.2"/>
    <property type="gene ID" value="ENSMUSG00000022552.17"/>
</dbReference>
<dbReference type="HOGENOM" id="CLU_1677278_0_0_1"/>
<dbReference type="ProteomicsDB" id="320264"/>
<reference evidence="2" key="3">
    <citation type="submission" date="2025-05" db="UniProtKB">
        <authorList>
            <consortium name="Ensembl"/>
        </authorList>
    </citation>
    <scope>IDENTIFICATION</scope>
    <source>
        <strain evidence="2">C57BL/6J</strain>
    </source>
</reference>
<dbReference type="VEuPathDB" id="HostDB:ENSMUSG00000022552"/>
<evidence type="ECO:0007829" key="6">
    <source>
        <dbReference type="ProteomicsDB" id="E0CZH2"/>
    </source>
</evidence>
<keyword evidence="5 6" id="KW-1267">Proteomics identification</keyword>
<gene>
    <name evidence="2 3" type="primary">Sharpin</name>
</gene>
<organism evidence="2 4">
    <name type="scientific">Mus musculus</name>
    <name type="common">Mouse</name>
    <dbReference type="NCBI Taxonomy" id="10090"/>
    <lineage>
        <taxon>Eukaryota</taxon>
        <taxon>Metazoa</taxon>
        <taxon>Chordata</taxon>
        <taxon>Craniata</taxon>
        <taxon>Vertebrata</taxon>
        <taxon>Euteleostomi</taxon>
        <taxon>Mammalia</taxon>
        <taxon>Eutheria</taxon>
        <taxon>Euarchontoglires</taxon>
        <taxon>Glires</taxon>
        <taxon>Rodentia</taxon>
        <taxon>Myomorpha</taxon>
        <taxon>Muroidea</taxon>
        <taxon>Muridae</taxon>
        <taxon>Murinae</taxon>
        <taxon>Mus</taxon>
        <taxon>Mus</taxon>
    </lineage>
</organism>
<dbReference type="Pfam" id="PF16764">
    <property type="entry name" value="Sharpin_PH"/>
    <property type="match status" value="1"/>
</dbReference>
<dbReference type="Proteomes" id="UP000000589">
    <property type="component" value="Chromosome 15"/>
</dbReference>
<protein>
    <submittedName>
        <fullName evidence="2">SHANK-associated RH domain interacting protein</fullName>
    </submittedName>
</protein>